<accession>A0AAX4JYP2</accession>
<dbReference type="GeneID" id="91095233"/>
<dbReference type="PANTHER" id="PTHR31668">
    <property type="entry name" value="GLUCOSE TRANSPORT TRANSCRIPTION REGULATOR RGT1-RELATED-RELATED"/>
    <property type="match status" value="1"/>
</dbReference>
<gene>
    <name evidence="3" type="ORF">L201_004563</name>
</gene>
<evidence type="ECO:0000256" key="1">
    <source>
        <dbReference type="ARBA" id="ARBA00023242"/>
    </source>
</evidence>
<dbReference type="Gene3D" id="4.10.240.10">
    <property type="entry name" value="Zn(2)-C6 fungal-type DNA-binding domain"/>
    <property type="match status" value="1"/>
</dbReference>
<feature type="domain" description="Zn(2)-C6 fungal-type" evidence="2">
    <location>
        <begin position="9"/>
        <end position="38"/>
    </location>
</feature>
<dbReference type="SUPFAM" id="SSF57701">
    <property type="entry name" value="Zn2/Cys6 DNA-binding domain"/>
    <property type="match status" value="1"/>
</dbReference>
<dbReference type="AlphaFoldDB" id="A0AAX4JYP2"/>
<dbReference type="PROSITE" id="PS50048">
    <property type="entry name" value="ZN2_CY6_FUNGAL_2"/>
    <property type="match status" value="1"/>
</dbReference>
<evidence type="ECO:0000259" key="2">
    <source>
        <dbReference type="PROSITE" id="PS50048"/>
    </source>
</evidence>
<dbReference type="InterPro" id="IPR050797">
    <property type="entry name" value="Carb_Metab_Trans_Reg"/>
</dbReference>
<protein>
    <recommendedName>
        <fullName evidence="2">Zn(2)-C6 fungal-type domain-containing protein</fullName>
    </recommendedName>
</protein>
<dbReference type="RefSeq" id="XP_066076401.1">
    <property type="nucleotide sequence ID" value="XM_066220304.1"/>
</dbReference>
<dbReference type="GO" id="GO:0000981">
    <property type="term" value="F:DNA-binding transcription factor activity, RNA polymerase II-specific"/>
    <property type="evidence" value="ECO:0007669"/>
    <property type="project" value="InterPro"/>
</dbReference>
<evidence type="ECO:0000313" key="4">
    <source>
        <dbReference type="Proteomes" id="UP001355207"/>
    </source>
</evidence>
<dbReference type="EMBL" id="CP144103">
    <property type="protein sequence ID" value="WWC89638.1"/>
    <property type="molecule type" value="Genomic_DNA"/>
</dbReference>
<dbReference type="Proteomes" id="UP001355207">
    <property type="component" value="Chromosome 6"/>
</dbReference>
<dbReference type="PROSITE" id="PS00463">
    <property type="entry name" value="ZN2_CY6_FUNGAL_1"/>
    <property type="match status" value="1"/>
</dbReference>
<evidence type="ECO:0000313" key="3">
    <source>
        <dbReference type="EMBL" id="WWC89638.1"/>
    </source>
</evidence>
<dbReference type="PANTHER" id="PTHR31668:SF30">
    <property type="entry name" value="ZN(II)2CYS6 TRANSCRIPTION FACTOR (EUROFUNG)"/>
    <property type="match status" value="1"/>
</dbReference>
<name>A0AAX4JYP2_9TREE</name>
<keyword evidence="4" id="KW-1185">Reference proteome</keyword>
<dbReference type="CDD" id="cd12148">
    <property type="entry name" value="fungal_TF_MHR"/>
    <property type="match status" value="1"/>
</dbReference>
<proteinExistence type="predicted"/>
<keyword evidence="1" id="KW-0539">Nucleus</keyword>
<reference evidence="3 4" key="1">
    <citation type="submission" date="2024-01" db="EMBL/GenBank/DDBJ databases">
        <title>Comparative genomics of Cryptococcus and Kwoniella reveals pathogenesis evolution and contrasting modes of karyotype evolution via chromosome fusion or intercentromeric recombination.</title>
        <authorList>
            <person name="Coelho M.A."/>
            <person name="David-Palma M."/>
            <person name="Shea T."/>
            <person name="Bowers K."/>
            <person name="McGinley-Smith S."/>
            <person name="Mohammad A.W."/>
            <person name="Gnirke A."/>
            <person name="Yurkov A.M."/>
            <person name="Nowrousian M."/>
            <person name="Sun S."/>
            <person name="Cuomo C.A."/>
            <person name="Heitman J."/>
        </authorList>
    </citation>
    <scope>NUCLEOTIDE SEQUENCE [LARGE SCALE GENOMIC DNA]</scope>
    <source>
        <strain evidence="3 4">CBS 6074</strain>
    </source>
</reference>
<dbReference type="InterPro" id="IPR036864">
    <property type="entry name" value="Zn2-C6_fun-type_DNA-bd_sf"/>
</dbReference>
<dbReference type="InterPro" id="IPR001138">
    <property type="entry name" value="Zn2Cys6_DnaBD"/>
</dbReference>
<sequence>MVPRLIKRACDQCRTRKVKCSGEEPCDTCTKSCLECSFLKPILPKGPIPRDITKQRHSDKHVPLRISRSSSPAKLARGVQPQAWSSDTWHDLNSSVLNTDIPNWNNDVWQPTDTSSTSAVLEGFWEEICARSCQTPLINNVNTTLQESPSESASTGTTILDGLPHTTEMEAMIGYNETSGEVSSTNDADLLSIFNQTVIPPLTYDAPQPLYNNFSILGSARPDVTSMPWSLPFCPPEDVSPVLTLTLETLVKPQLEIFFDRVYPMIPIFSRSFIFGRLSDVESHQNRTFVALILSMVSLSLIHPLKPEEVQHRPTRAKQSQTMMDEVIRLRSKWDWASQPSVEASTTSYMLFGTMFELGHTEGARLKLRESIGIGELLRLDDVRAYIGIEHDEARRRMRLFWVLGITERAYALQRVGSITFHGSLYTPAIKMLDPAQDLPSRTLLHLAKLFSFVDSNIVSCWNGKCDPSTCTTLTKQRVLSILRSLNGTPGQVFGSEIALTGLSEVQQADLLITWQWLRNRVWRLAAGHGLTEEGGEEELSVEYVVEVANTTVLICRRLSANALEAHGCGFVEKLYDIASIVTELIQTSTQLQNKLVEVAKTDQWTDLLQSLYDFVTSHRSGVSFVQPMSQALSVAQSARLLCVGSS</sequence>
<dbReference type="GO" id="GO:0008270">
    <property type="term" value="F:zinc ion binding"/>
    <property type="evidence" value="ECO:0007669"/>
    <property type="project" value="InterPro"/>
</dbReference>
<dbReference type="SMART" id="SM00066">
    <property type="entry name" value="GAL4"/>
    <property type="match status" value="1"/>
</dbReference>
<dbReference type="Pfam" id="PF00172">
    <property type="entry name" value="Zn_clus"/>
    <property type="match status" value="1"/>
</dbReference>
<organism evidence="3 4">
    <name type="scientific">Kwoniella dendrophila CBS 6074</name>
    <dbReference type="NCBI Taxonomy" id="1295534"/>
    <lineage>
        <taxon>Eukaryota</taxon>
        <taxon>Fungi</taxon>
        <taxon>Dikarya</taxon>
        <taxon>Basidiomycota</taxon>
        <taxon>Agaricomycotina</taxon>
        <taxon>Tremellomycetes</taxon>
        <taxon>Tremellales</taxon>
        <taxon>Cryptococcaceae</taxon>
        <taxon>Kwoniella</taxon>
    </lineage>
</organism>
<dbReference type="CDD" id="cd00067">
    <property type="entry name" value="GAL4"/>
    <property type="match status" value="1"/>
</dbReference>